<reference evidence="3" key="1">
    <citation type="journal article" date="2015" name="MBio">
        <title>Genome-Resolved Metagenomic Analysis Reveals Roles for Candidate Phyla and Other Microbial Community Members in Biogeochemical Transformations in Oil Reservoirs.</title>
        <authorList>
            <person name="Hu P."/>
            <person name="Tom L."/>
            <person name="Singh A."/>
            <person name="Thomas B.C."/>
            <person name="Baker B.J."/>
            <person name="Piceno Y.M."/>
            <person name="Andersen G.L."/>
            <person name="Banfield J.F."/>
        </authorList>
    </citation>
    <scope>NUCLEOTIDE SEQUENCE [LARGE SCALE GENOMIC DNA]</scope>
</reference>
<dbReference type="SUPFAM" id="SSF53623">
    <property type="entry name" value="MurD-like peptide ligases, catalytic domain"/>
    <property type="match status" value="1"/>
</dbReference>
<feature type="domain" description="Mur ligase central" evidence="1">
    <location>
        <begin position="79"/>
        <end position="128"/>
    </location>
</feature>
<dbReference type="InterPro" id="IPR013221">
    <property type="entry name" value="Mur_ligase_cen"/>
</dbReference>
<comment type="caution">
    <text evidence="2">The sequence shown here is derived from an EMBL/GenBank/DDBJ whole genome shotgun (WGS) entry which is preliminary data.</text>
</comment>
<dbReference type="EMBL" id="LGGI01000011">
    <property type="protein sequence ID" value="KUK67436.1"/>
    <property type="molecule type" value="Genomic_DNA"/>
</dbReference>
<dbReference type="PANTHER" id="PTHR23135:SF4">
    <property type="entry name" value="UDP-N-ACETYLMURAMOYL-L-ALANYL-D-GLUTAMATE--2,6-DIAMINOPIMELATE LIGASE MURE HOMOLOG, CHLOROPLASTIC"/>
    <property type="match status" value="1"/>
</dbReference>
<dbReference type="AlphaFoldDB" id="A0A117LU14"/>
<dbReference type="Gene3D" id="3.40.1190.10">
    <property type="entry name" value="Mur-like, catalytic domain"/>
    <property type="match status" value="1"/>
</dbReference>
<dbReference type="InterPro" id="IPR036565">
    <property type="entry name" value="Mur-like_cat_sf"/>
</dbReference>
<evidence type="ECO:0000259" key="1">
    <source>
        <dbReference type="Pfam" id="PF08245"/>
    </source>
</evidence>
<proteinExistence type="predicted"/>
<accession>A0A117LU14</accession>
<gene>
    <name evidence="2" type="ORF">XD87_0140</name>
</gene>
<evidence type="ECO:0000313" key="2">
    <source>
        <dbReference type="EMBL" id="KUK67436.1"/>
    </source>
</evidence>
<dbReference type="Pfam" id="PF08245">
    <property type="entry name" value="Mur_ligase_M"/>
    <property type="match status" value="1"/>
</dbReference>
<name>A0A117LU14_9BACT</name>
<dbReference type="GO" id="GO:0016881">
    <property type="term" value="F:acid-amino acid ligase activity"/>
    <property type="evidence" value="ECO:0007669"/>
    <property type="project" value="InterPro"/>
</dbReference>
<dbReference type="GO" id="GO:0005524">
    <property type="term" value="F:ATP binding"/>
    <property type="evidence" value="ECO:0007669"/>
    <property type="project" value="InterPro"/>
</dbReference>
<protein>
    <submittedName>
        <fullName evidence="2">UDP-N-acetylmuramyl-tripeptide synthetase</fullName>
    </submittedName>
</protein>
<organism evidence="2 3">
    <name type="scientific">candidate division WS6 bacterium 36_33</name>
    <dbReference type="NCBI Taxonomy" id="1641388"/>
    <lineage>
        <taxon>Bacteria</taxon>
        <taxon>Candidatus Dojkabacteria</taxon>
    </lineage>
</organism>
<feature type="non-terminal residue" evidence="2">
    <location>
        <position position="132"/>
    </location>
</feature>
<dbReference type="PANTHER" id="PTHR23135">
    <property type="entry name" value="MUR LIGASE FAMILY MEMBER"/>
    <property type="match status" value="1"/>
</dbReference>
<evidence type="ECO:0000313" key="3">
    <source>
        <dbReference type="Proteomes" id="UP000053469"/>
    </source>
</evidence>
<sequence length="132" mass="14849">MVPNCDLFIYTNDLLKELQEQIVKDNNDKKGLELGMFYKQIIKDFESGNMNENEIKAFKDSDIAPLYGIDTSKMRYIAVTGTDGKTTTCTMIYHILKNRGFKPALITTVGAYIGDQQIDTGLHTTTPSSQEL</sequence>
<dbReference type="Proteomes" id="UP000053469">
    <property type="component" value="Unassembled WGS sequence"/>
</dbReference>